<evidence type="ECO:0000256" key="1">
    <source>
        <dbReference type="SAM" id="MobiDB-lite"/>
    </source>
</evidence>
<protein>
    <submittedName>
        <fullName evidence="3">Uncharacterized protein LOC117569419</fullName>
    </submittedName>
</protein>
<dbReference type="OrthoDB" id="2015372at2759"/>
<feature type="region of interest" description="Disordered" evidence="1">
    <location>
        <begin position="1"/>
        <end position="24"/>
    </location>
</feature>
<sequence length="240" mass="27410">MFNVSTSITTQSSDNTNSSGNTTQRYSQFHEQKLIEKYYRDTELFGLIEEAVAKFTNNYTETRKPEEALAPILIRLDFDYTDLVKHGQQLLHFIYREPLQFDEAVKYSVYGLVRDLLKANSNNGPKAIDIAQLHTQWRLLDIPLQKCLIFCPTKYNCPLGISLVHGILSAYTPPEILVLQSIWYCSGNCKRNAIRSNSTEGKCFANLWIDTLLNFLGFSCSAFVSQLFTVHERISKVACD</sequence>
<feature type="compositionally biased region" description="Low complexity" evidence="1">
    <location>
        <begin position="1"/>
        <end position="23"/>
    </location>
</feature>
<dbReference type="GeneID" id="117569419"/>
<dbReference type="AlphaFoldDB" id="A0A9C6W568"/>
<reference evidence="3" key="1">
    <citation type="submission" date="2025-08" db="UniProtKB">
        <authorList>
            <consortium name="RefSeq"/>
        </authorList>
    </citation>
    <scope>IDENTIFICATION</scope>
    <source>
        <strain evidence="3">15112-1751.03</strain>
        <tissue evidence="3">Whole Adult</tissue>
    </source>
</reference>
<gene>
    <name evidence="3" type="primary">LOC117569419</name>
</gene>
<evidence type="ECO:0000313" key="3">
    <source>
        <dbReference type="RefSeq" id="XP_051859721.1"/>
    </source>
</evidence>
<organism evidence="2 3">
    <name type="scientific">Drosophila albomicans</name>
    <name type="common">Fruit fly</name>
    <dbReference type="NCBI Taxonomy" id="7291"/>
    <lineage>
        <taxon>Eukaryota</taxon>
        <taxon>Metazoa</taxon>
        <taxon>Ecdysozoa</taxon>
        <taxon>Arthropoda</taxon>
        <taxon>Hexapoda</taxon>
        <taxon>Insecta</taxon>
        <taxon>Pterygota</taxon>
        <taxon>Neoptera</taxon>
        <taxon>Endopterygota</taxon>
        <taxon>Diptera</taxon>
        <taxon>Brachycera</taxon>
        <taxon>Muscomorpha</taxon>
        <taxon>Ephydroidea</taxon>
        <taxon>Drosophilidae</taxon>
        <taxon>Drosophila</taxon>
    </lineage>
</organism>
<keyword evidence="2" id="KW-1185">Reference proteome</keyword>
<proteinExistence type="predicted"/>
<accession>A0A9C6W568</accession>
<evidence type="ECO:0000313" key="2">
    <source>
        <dbReference type="Proteomes" id="UP000515160"/>
    </source>
</evidence>
<dbReference type="RefSeq" id="XP_051859721.1">
    <property type="nucleotide sequence ID" value="XM_052003761.1"/>
</dbReference>
<name>A0A9C6W568_DROAB</name>
<dbReference type="Proteomes" id="UP000515160">
    <property type="component" value="Chromosome X"/>
</dbReference>